<evidence type="ECO:0000313" key="4">
    <source>
        <dbReference type="Proteomes" id="UP001164929"/>
    </source>
</evidence>
<comment type="caution">
    <text evidence="3">The sequence shown here is derived from an EMBL/GenBank/DDBJ whole genome shotgun (WGS) entry which is preliminary data.</text>
</comment>
<feature type="coiled-coil region" evidence="1">
    <location>
        <begin position="46"/>
        <end position="97"/>
    </location>
</feature>
<keyword evidence="1" id="KW-0175">Coiled coil</keyword>
<dbReference type="GO" id="GO:0000323">
    <property type="term" value="C:lytic vacuole"/>
    <property type="evidence" value="ECO:0007669"/>
    <property type="project" value="TreeGrafter"/>
</dbReference>
<dbReference type="PANTHER" id="PTHR15157:SF24">
    <property type="entry name" value="VACUOLAR PROTEIN SORTING 38"/>
    <property type="match status" value="1"/>
</dbReference>
<dbReference type="GO" id="GO:0005768">
    <property type="term" value="C:endosome"/>
    <property type="evidence" value="ECO:0007669"/>
    <property type="project" value="TreeGrafter"/>
</dbReference>
<feature type="region of interest" description="Disordered" evidence="2">
    <location>
        <begin position="1"/>
        <end position="24"/>
    </location>
</feature>
<evidence type="ECO:0000313" key="3">
    <source>
        <dbReference type="EMBL" id="KAJ6959506.1"/>
    </source>
</evidence>
<protein>
    <submittedName>
        <fullName evidence="3">UV radiation resistance-associated gene protein isoform X1</fullName>
    </submittedName>
</protein>
<gene>
    <name evidence="3" type="ORF">NC653_037754</name>
</gene>
<proteinExistence type="predicted"/>
<dbReference type="PANTHER" id="PTHR15157">
    <property type="entry name" value="UV RADIATION RESISTANCE-ASSOCIATED GENE PROTEIN"/>
    <property type="match status" value="1"/>
</dbReference>
<name>A0AAD6LF11_9ROSI</name>
<evidence type="ECO:0000256" key="1">
    <source>
        <dbReference type="SAM" id="Coils"/>
    </source>
</evidence>
<organism evidence="3 4">
    <name type="scientific">Populus alba x Populus x berolinensis</name>
    <dbReference type="NCBI Taxonomy" id="444605"/>
    <lineage>
        <taxon>Eukaryota</taxon>
        <taxon>Viridiplantae</taxon>
        <taxon>Streptophyta</taxon>
        <taxon>Embryophyta</taxon>
        <taxon>Tracheophyta</taxon>
        <taxon>Spermatophyta</taxon>
        <taxon>Magnoliopsida</taxon>
        <taxon>eudicotyledons</taxon>
        <taxon>Gunneridae</taxon>
        <taxon>Pentapetalae</taxon>
        <taxon>rosids</taxon>
        <taxon>fabids</taxon>
        <taxon>Malpighiales</taxon>
        <taxon>Salicaceae</taxon>
        <taxon>Saliceae</taxon>
        <taxon>Populus</taxon>
    </lineage>
</organism>
<dbReference type="Proteomes" id="UP001164929">
    <property type="component" value="Chromosome 17"/>
</dbReference>
<accession>A0AAD6LF11</accession>
<dbReference type="GO" id="GO:0035493">
    <property type="term" value="P:SNARE complex assembly"/>
    <property type="evidence" value="ECO:0007669"/>
    <property type="project" value="TreeGrafter"/>
</dbReference>
<sequence>MEPDRILSPNPSTSKSKPTESEKEKIIEWEDYEHELARLWSLSSALNESKQKKQNFEQKLRSLIQVKEEALSRLNKLEEMKERVEARKLVIERIKGQSKVAAENSTKEEERLSLEVQSLLVAGTALSVASKQLQESRRSLAGERGYVRLTKLQKKLRLRQQYMISQVSLLYPIKISVGPSEEQELESFPSSSKSGNYVDSKPVNQGSLTILGLHLTMAPFTKMSFFTDKKEVQRSASALGHVAHAVSLIASYLEVPLRYPLRLGGSNSYIIDCAPSVESSDLLSSTLSTANTKPVEFPLFLEGQDTTRAAYAVFLLNKLVGLNIHYAFHPLLIISLHWCWHQLEKKRGMLLTSWFVLSQFLFSFLFHSIDLNSRNSLGKSLNSMNDLEQLLNYIGIRSLGPRHVLANLKELTRTIQSAEFLDS</sequence>
<dbReference type="EMBL" id="JAQIZT010000017">
    <property type="protein sequence ID" value="KAJ6959506.1"/>
    <property type="molecule type" value="Genomic_DNA"/>
</dbReference>
<evidence type="ECO:0000256" key="2">
    <source>
        <dbReference type="SAM" id="MobiDB-lite"/>
    </source>
</evidence>
<reference evidence="3" key="1">
    <citation type="journal article" date="2023" name="Mol. Ecol. Resour.">
        <title>Chromosome-level genome assembly of a triploid poplar Populus alba 'Berolinensis'.</title>
        <authorList>
            <person name="Chen S."/>
            <person name="Yu Y."/>
            <person name="Wang X."/>
            <person name="Wang S."/>
            <person name="Zhang T."/>
            <person name="Zhou Y."/>
            <person name="He R."/>
            <person name="Meng N."/>
            <person name="Wang Y."/>
            <person name="Liu W."/>
            <person name="Liu Z."/>
            <person name="Liu J."/>
            <person name="Guo Q."/>
            <person name="Huang H."/>
            <person name="Sederoff R.R."/>
            <person name="Wang G."/>
            <person name="Qu G."/>
            <person name="Chen S."/>
        </authorList>
    </citation>
    <scope>NUCLEOTIDE SEQUENCE</scope>
    <source>
        <strain evidence="3">SC-2020</strain>
    </source>
</reference>
<dbReference type="AlphaFoldDB" id="A0AAD6LF11"/>
<dbReference type="GO" id="GO:0000149">
    <property type="term" value="F:SNARE binding"/>
    <property type="evidence" value="ECO:0007669"/>
    <property type="project" value="TreeGrafter"/>
</dbReference>
<keyword evidence="4" id="KW-1185">Reference proteome</keyword>